<gene>
    <name evidence="2" type="ORF">OH76DRAFT_607403</name>
</gene>
<evidence type="ECO:0000313" key="3">
    <source>
        <dbReference type="Proteomes" id="UP000256964"/>
    </source>
</evidence>
<dbReference type="Gene3D" id="3.40.970.10">
    <property type="entry name" value="Ribonuclease H1, N-terminal domain"/>
    <property type="match status" value="1"/>
</dbReference>
<protein>
    <recommendedName>
        <fullName evidence="1">Ribonuclease H1 N-terminal domain-containing protein</fullName>
    </recommendedName>
</protein>
<sequence>MAKQKQKYYAVHNGREGTQIYRTWEEVRLPQLLQAVATLLTWTYVAPDEGECKHVKMRVYQRVEVLTEFTITR</sequence>
<name>A0A371DUN4_9APHY</name>
<dbReference type="InterPro" id="IPR011320">
    <property type="entry name" value="RNase_H1_N"/>
</dbReference>
<dbReference type="Proteomes" id="UP000256964">
    <property type="component" value="Unassembled WGS sequence"/>
</dbReference>
<evidence type="ECO:0000313" key="2">
    <source>
        <dbReference type="EMBL" id="RDX56239.1"/>
    </source>
</evidence>
<dbReference type="Pfam" id="PF01693">
    <property type="entry name" value="Cauli_VI"/>
    <property type="match status" value="1"/>
</dbReference>
<organism evidence="2 3">
    <name type="scientific">Lentinus brumalis</name>
    <dbReference type="NCBI Taxonomy" id="2498619"/>
    <lineage>
        <taxon>Eukaryota</taxon>
        <taxon>Fungi</taxon>
        <taxon>Dikarya</taxon>
        <taxon>Basidiomycota</taxon>
        <taxon>Agaricomycotina</taxon>
        <taxon>Agaricomycetes</taxon>
        <taxon>Polyporales</taxon>
        <taxon>Polyporaceae</taxon>
        <taxon>Lentinus</taxon>
    </lineage>
</organism>
<reference evidence="2 3" key="1">
    <citation type="journal article" date="2018" name="Biotechnol. Biofuels">
        <title>Integrative visual omics of the white-rot fungus Polyporus brumalis exposes the biotechnological potential of its oxidative enzymes for delignifying raw plant biomass.</title>
        <authorList>
            <person name="Miyauchi S."/>
            <person name="Rancon A."/>
            <person name="Drula E."/>
            <person name="Hage H."/>
            <person name="Chaduli D."/>
            <person name="Favel A."/>
            <person name="Grisel S."/>
            <person name="Henrissat B."/>
            <person name="Herpoel-Gimbert I."/>
            <person name="Ruiz-Duenas F.J."/>
            <person name="Chevret D."/>
            <person name="Hainaut M."/>
            <person name="Lin J."/>
            <person name="Wang M."/>
            <person name="Pangilinan J."/>
            <person name="Lipzen A."/>
            <person name="Lesage-Meessen L."/>
            <person name="Navarro D."/>
            <person name="Riley R."/>
            <person name="Grigoriev I.V."/>
            <person name="Zhou S."/>
            <person name="Raouche S."/>
            <person name="Rosso M.N."/>
        </authorList>
    </citation>
    <scope>NUCLEOTIDE SEQUENCE [LARGE SCALE GENOMIC DNA]</scope>
    <source>
        <strain evidence="2 3">BRFM 1820</strain>
    </source>
</reference>
<dbReference type="InterPro" id="IPR037056">
    <property type="entry name" value="RNase_H1_N_sf"/>
</dbReference>
<evidence type="ECO:0000259" key="1">
    <source>
        <dbReference type="Pfam" id="PF01693"/>
    </source>
</evidence>
<feature type="domain" description="Ribonuclease H1 N-terminal" evidence="1">
    <location>
        <begin position="7"/>
        <end position="28"/>
    </location>
</feature>
<proteinExistence type="predicted"/>
<accession>A0A371DUN4</accession>
<dbReference type="EMBL" id="KZ857381">
    <property type="protein sequence ID" value="RDX56239.1"/>
    <property type="molecule type" value="Genomic_DNA"/>
</dbReference>
<dbReference type="OrthoDB" id="2756165at2759"/>
<keyword evidence="3" id="KW-1185">Reference proteome</keyword>
<dbReference type="AlphaFoldDB" id="A0A371DUN4"/>